<feature type="region of interest" description="Disordered" evidence="1">
    <location>
        <begin position="1"/>
        <end position="37"/>
    </location>
</feature>
<evidence type="ECO:0000256" key="1">
    <source>
        <dbReference type="SAM" id="MobiDB-lite"/>
    </source>
</evidence>
<name>A0A9D3VTU2_9ROSI</name>
<dbReference type="Proteomes" id="UP000828251">
    <property type="component" value="Unassembled WGS sequence"/>
</dbReference>
<keyword evidence="3" id="KW-1185">Reference proteome</keyword>
<dbReference type="AlphaFoldDB" id="A0A9D3VTU2"/>
<comment type="caution">
    <text evidence="2">The sequence shown here is derived from an EMBL/GenBank/DDBJ whole genome shotgun (WGS) entry which is preliminary data.</text>
</comment>
<sequence length="86" mass="8785">MSLNLSVPSSCSSETTLATSPLDVDGPASMGQEVSEDVMGGAAPVEVEVSPSVSGAHVLSSTINMQPPNSFTSPLDQLGCHRIARN</sequence>
<gene>
    <name evidence="2" type="ORF">J1N35_014281</name>
</gene>
<accession>A0A9D3VTU2</accession>
<organism evidence="2 3">
    <name type="scientific">Gossypium stocksii</name>
    <dbReference type="NCBI Taxonomy" id="47602"/>
    <lineage>
        <taxon>Eukaryota</taxon>
        <taxon>Viridiplantae</taxon>
        <taxon>Streptophyta</taxon>
        <taxon>Embryophyta</taxon>
        <taxon>Tracheophyta</taxon>
        <taxon>Spermatophyta</taxon>
        <taxon>Magnoliopsida</taxon>
        <taxon>eudicotyledons</taxon>
        <taxon>Gunneridae</taxon>
        <taxon>Pentapetalae</taxon>
        <taxon>rosids</taxon>
        <taxon>malvids</taxon>
        <taxon>Malvales</taxon>
        <taxon>Malvaceae</taxon>
        <taxon>Malvoideae</taxon>
        <taxon>Gossypium</taxon>
    </lineage>
</organism>
<evidence type="ECO:0000313" key="2">
    <source>
        <dbReference type="EMBL" id="KAH1097360.1"/>
    </source>
</evidence>
<reference evidence="2 3" key="1">
    <citation type="journal article" date="2021" name="Plant Biotechnol. J.">
        <title>Multi-omics assisted identification of the key and species-specific regulatory components of drought-tolerant mechanisms in Gossypium stocksii.</title>
        <authorList>
            <person name="Yu D."/>
            <person name="Ke L."/>
            <person name="Zhang D."/>
            <person name="Wu Y."/>
            <person name="Sun Y."/>
            <person name="Mei J."/>
            <person name="Sun J."/>
            <person name="Sun Y."/>
        </authorList>
    </citation>
    <scope>NUCLEOTIDE SEQUENCE [LARGE SCALE GENOMIC DNA]</scope>
    <source>
        <strain evidence="3">cv. E1</strain>
        <tissue evidence="2">Leaf</tissue>
    </source>
</reference>
<feature type="compositionally biased region" description="Low complexity" evidence="1">
    <location>
        <begin position="1"/>
        <end position="13"/>
    </location>
</feature>
<proteinExistence type="predicted"/>
<dbReference type="EMBL" id="JAIQCV010000005">
    <property type="protein sequence ID" value="KAH1097360.1"/>
    <property type="molecule type" value="Genomic_DNA"/>
</dbReference>
<evidence type="ECO:0000313" key="3">
    <source>
        <dbReference type="Proteomes" id="UP000828251"/>
    </source>
</evidence>
<protein>
    <submittedName>
        <fullName evidence="2">Uncharacterized protein</fullName>
    </submittedName>
</protein>